<evidence type="ECO:0000313" key="1">
    <source>
        <dbReference type="EMBL" id="OAA59544.1"/>
    </source>
</evidence>
<sequence>MAFGFKALFDSAKQRVLLGAGAAPAPIDALFPATDPAVDGDACAHDCATCTIHYPRAFKIDTTDRLYGFVKGWNSHVLVATGKSDWVRDVTDERGSVMEALKHAEPGNGRLMLSASNLPIGPHEPPSYATPTRVLLLPAIYA</sequence>
<gene>
    <name evidence="1" type="ORF">SPI_05742</name>
</gene>
<reference evidence="1 2" key="1">
    <citation type="journal article" date="2016" name="Genome Biol. Evol.">
        <title>Divergent and convergent evolution of fungal pathogenicity.</title>
        <authorList>
            <person name="Shang Y."/>
            <person name="Xiao G."/>
            <person name="Zheng P."/>
            <person name="Cen K."/>
            <person name="Zhan S."/>
            <person name="Wang C."/>
        </authorList>
    </citation>
    <scope>NUCLEOTIDE SEQUENCE [LARGE SCALE GENOMIC DNA]</scope>
    <source>
        <strain evidence="1 2">RCEF 264</strain>
    </source>
</reference>
<evidence type="ECO:0000313" key="2">
    <source>
        <dbReference type="Proteomes" id="UP000076874"/>
    </source>
</evidence>
<comment type="caution">
    <text evidence="1">The sequence shown here is derived from an EMBL/GenBank/DDBJ whole genome shotgun (WGS) entry which is preliminary data.</text>
</comment>
<dbReference type="EMBL" id="AZHD01000010">
    <property type="protein sequence ID" value="OAA59544.1"/>
    <property type="molecule type" value="Genomic_DNA"/>
</dbReference>
<proteinExistence type="predicted"/>
<dbReference type="AlphaFoldDB" id="A0A167SEC7"/>
<dbReference type="Proteomes" id="UP000076874">
    <property type="component" value="Unassembled WGS sequence"/>
</dbReference>
<accession>A0A167SEC7</accession>
<keyword evidence="2" id="KW-1185">Reference proteome</keyword>
<organism evidence="1 2">
    <name type="scientific">Niveomyces insectorum RCEF 264</name>
    <dbReference type="NCBI Taxonomy" id="1081102"/>
    <lineage>
        <taxon>Eukaryota</taxon>
        <taxon>Fungi</taxon>
        <taxon>Dikarya</taxon>
        <taxon>Ascomycota</taxon>
        <taxon>Pezizomycotina</taxon>
        <taxon>Sordariomycetes</taxon>
        <taxon>Hypocreomycetidae</taxon>
        <taxon>Hypocreales</taxon>
        <taxon>Cordycipitaceae</taxon>
        <taxon>Niveomyces</taxon>
    </lineage>
</organism>
<dbReference type="InterPro" id="IPR009737">
    <property type="entry name" value="Aim32/Apd1-like"/>
</dbReference>
<dbReference type="Pfam" id="PF06999">
    <property type="entry name" value="Suc_Fer-like"/>
    <property type="match status" value="1"/>
</dbReference>
<name>A0A167SEC7_9HYPO</name>
<dbReference type="OrthoDB" id="10253744at2759"/>
<protein>
    <submittedName>
        <fullName evidence="1">Uncharacterized protein</fullName>
    </submittedName>
</protein>
<dbReference type="STRING" id="1081102.A0A167SEC7"/>